<evidence type="ECO:0000313" key="3">
    <source>
        <dbReference type="Proteomes" id="UP001595710"/>
    </source>
</evidence>
<keyword evidence="3" id="KW-1185">Reference proteome</keyword>
<evidence type="ECO:0000259" key="1">
    <source>
        <dbReference type="Pfam" id="PF08349"/>
    </source>
</evidence>
<evidence type="ECO:0000313" key="2">
    <source>
        <dbReference type="EMBL" id="MFC3701678.1"/>
    </source>
</evidence>
<name>A0ABV7WQV7_9GAMM</name>
<protein>
    <submittedName>
        <fullName evidence="2">YbgA family protein</fullName>
    </submittedName>
</protein>
<reference evidence="3" key="1">
    <citation type="journal article" date="2019" name="Int. J. Syst. Evol. Microbiol.">
        <title>The Global Catalogue of Microorganisms (GCM) 10K type strain sequencing project: providing services to taxonomists for standard genome sequencing and annotation.</title>
        <authorList>
            <consortium name="The Broad Institute Genomics Platform"/>
            <consortium name="The Broad Institute Genome Sequencing Center for Infectious Disease"/>
            <person name="Wu L."/>
            <person name="Ma J."/>
        </authorList>
    </citation>
    <scope>NUCLEOTIDE SEQUENCE [LARGE SCALE GENOMIC DNA]</scope>
    <source>
        <strain evidence="3">CECT 8288</strain>
    </source>
</reference>
<dbReference type="PANTHER" id="PTHR30087:SF0">
    <property type="entry name" value="INNER MEMBRANE PROTEIN"/>
    <property type="match status" value="1"/>
</dbReference>
<sequence length="314" mass="35990">METTIKIGISSCLLGEKVRFDSGHKLNKYATDVLGQYFEFVPFCPEVSIGLPIPRAPIRLIAKDGDIRCVGVKDDTIDVTDELKAKADEQVHWHQDLCGYILKHSSPSCGMERVKVYTNAMPTKTGVGIYAKQLLKNFPNLPVEEEGRLEDPHLRENFIQRVFVYSRWRALIAGDFSIGQLQKFHAQHKYIFMSHDQVGAKALGAILANTKDFALEEVAEQYVTSMMQLLKKMAPRKGHVNTLKHIQGYLKRSLDTEDKQELNDIVEQYRQGLVPLIVPVTLLRHHFRRHPHDYIDQSYYLAPHPNELMLLNRI</sequence>
<dbReference type="RefSeq" id="WP_290280628.1">
    <property type="nucleotide sequence ID" value="NZ_JAUFQI010000001.1"/>
</dbReference>
<dbReference type="Proteomes" id="UP001595710">
    <property type="component" value="Unassembled WGS sequence"/>
</dbReference>
<dbReference type="InterPro" id="IPR013560">
    <property type="entry name" value="DUF1722"/>
</dbReference>
<proteinExistence type="predicted"/>
<dbReference type="PIRSF" id="PIRSF037004">
    <property type="entry name" value="UCP037004"/>
    <property type="match status" value="1"/>
</dbReference>
<dbReference type="Pfam" id="PF04463">
    <property type="entry name" value="2-thiour_desulf"/>
    <property type="match status" value="1"/>
</dbReference>
<feature type="domain" description="DUF1722" evidence="1">
    <location>
        <begin position="189"/>
        <end position="305"/>
    </location>
</feature>
<gene>
    <name evidence="2" type="ORF">ACFOND_08520</name>
</gene>
<dbReference type="EMBL" id="JBHRYN010000010">
    <property type="protein sequence ID" value="MFC3701678.1"/>
    <property type="molecule type" value="Genomic_DNA"/>
</dbReference>
<dbReference type="PANTHER" id="PTHR30087">
    <property type="entry name" value="INNER MEMBRANE PROTEIN"/>
    <property type="match status" value="1"/>
</dbReference>
<dbReference type="Pfam" id="PF08349">
    <property type="entry name" value="DUF1722"/>
    <property type="match status" value="1"/>
</dbReference>
<comment type="caution">
    <text evidence="2">The sequence shown here is derived from an EMBL/GenBank/DDBJ whole genome shotgun (WGS) entry which is preliminary data.</text>
</comment>
<dbReference type="InterPro" id="IPR017087">
    <property type="entry name" value="UCP037004"/>
</dbReference>
<accession>A0ABV7WQV7</accession>
<dbReference type="InterPro" id="IPR007553">
    <property type="entry name" value="2-thiour_desulf"/>
</dbReference>
<organism evidence="2 3">
    <name type="scientific">Reinekea marina</name>
    <dbReference type="NCBI Taxonomy" id="1310421"/>
    <lineage>
        <taxon>Bacteria</taxon>
        <taxon>Pseudomonadati</taxon>
        <taxon>Pseudomonadota</taxon>
        <taxon>Gammaproteobacteria</taxon>
        <taxon>Oceanospirillales</taxon>
        <taxon>Saccharospirillaceae</taxon>
        <taxon>Reinekea</taxon>
    </lineage>
</organism>